<protein>
    <submittedName>
        <fullName evidence="2">Uncharacterized protein</fullName>
    </submittedName>
</protein>
<sequence>MPGFCASGKGHSQFSDGRLKTKKENHGNPKIRQIMVQS</sequence>
<proteinExistence type="predicted"/>
<evidence type="ECO:0000256" key="1">
    <source>
        <dbReference type="SAM" id="MobiDB-lite"/>
    </source>
</evidence>
<reference evidence="2 3" key="1">
    <citation type="submission" date="2016-11" db="EMBL/GenBank/DDBJ databases">
        <title>Genomic analysis of Caldithrix abyssi and proposal of a novel bacterial phylum Caldithrichaeota.</title>
        <authorList>
            <person name="Kublanov I."/>
            <person name="Sigalova O."/>
            <person name="Gavrilov S."/>
            <person name="Lebedinsky A."/>
            <person name="Ivanova N."/>
            <person name="Daum C."/>
            <person name="Reddy T."/>
            <person name="Klenk H.P."/>
            <person name="Goker M."/>
            <person name="Reva O."/>
            <person name="Miroshnichenko M."/>
            <person name="Kyprides N."/>
            <person name="Woyke T."/>
            <person name="Gelfand M."/>
        </authorList>
    </citation>
    <scope>NUCLEOTIDE SEQUENCE [LARGE SCALE GENOMIC DNA]</scope>
    <source>
        <strain evidence="2 3">LF13</strain>
    </source>
</reference>
<dbReference type="AlphaFoldDB" id="A0A1J1CDI8"/>
<organism evidence="2 3">
    <name type="scientific">Caldithrix abyssi DSM 13497</name>
    <dbReference type="NCBI Taxonomy" id="880073"/>
    <lineage>
        <taxon>Bacteria</taxon>
        <taxon>Pseudomonadati</taxon>
        <taxon>Calditrichota</taxon>
        <taxon>Calditrichia</taxon>
        <taxon>Calditrichales</taxon>
        <taxon>Calditrichaceae</taxon>
        <taxon>Caldithrix</taxon>
    </lineage>
</organism>
<gene>
    <name evidence="2" type="ORF">Cabys_3220</name>
</gene>
<accession>A0A1J1CDI8</accession>
<feature type="region of interest" description="Disordered" evidence="1">
    <location>
        <begin position="1"/>
        <end position="38"/>
    </location>
</feature>
<dbReference type="EMBL" id="CP018099">
    <property type="protein sequence ID" value="APF19968.1"/>
    <property type="molecule type" value="Genomic_DNA"/>
</dbReference>
<name>A0A1J1CDI8_CALAY</name>
<dbReference type="KEGG" id="caby:Cabys_3220"/>
<evidence type="ECO:0000313" key="2">
    <source>
        <dbReference type="EMBL" id="APF19968.1"/>
    </source>
</evidence>
<feature type="compositionally biased region" description="Basic and acidic residues" evidence="1">
    <location>
        <begin position="17"/>
        <end position="27"/>
    </location>
</feature>
<dbReference type="Proteomes" id="UP000183868">
    <property type="component" value="Chromosome"/>
</dbReference>
<evidence type="ECO:0000313" key="3">
    <source>
        <dbReference type="Proteomes" id="UP000183868"/>
    </source>
</evidence>